<dbReference type="RefSeq" id="WP_056876478.1">
    <property type="nucleotide sequence ID" value="NZ_JAVDXQ010000001.1"/>
</dbReference>
<feature type="chain" id="PRO_5045842964" description="Beta-xylosidase" evidence="1">
    <location>
        <begin position="24"/>
        <end position="376"/>
    </location>
</feature>
<gene>
    <name evidence="2" type="ORF">J2X16_000014</name>
</gene>
<dbReference type="SUPFAM" id="SSF75005">
    <property type="entry name" value="Arabinanase/levansucrase/invertase"/>
    <property type="match status" value="2"/>
</dbReference>
<dbReference type="Gene3D" id="2.115.10.20">
    <property type="entry name" value="Glycosyl hydrolase domain, family 43"/>
    <property type="match status" value="2"/>
</dbReference>
<keyword evidence="1" id="KW-0732">Signal</keyword>
<dbReference type="EMBL" id="JAVDXQ010000001">
    <property type="protein sequence ID" value="MDR7294693.1"/>
    <property type="molecule type" value="Genomic_DNA"/>
</dbReference>
<protein>
    <recommendedName>
        <fullName evidence="4">Beta-xylosidase</fullName>
    </recommendedName>
</protein>
<organism evidence="2 3">
    <name type="scientific">Pelomonas aquatica</name>
    <dbReference type="NCBI Taxonomy" id="431058"/>
    <lineage>
        <taxon>Bacteria</taxon>
        <taxon>Pseudomonadati</taxon>
        <taxon>Pseudomonadota</taxon>
        <taxon>Betaproteobacteria</taxon>
        <taxon>Burkholderiales</taxon>
        <taxon>Sphaerotilaceae</taxon>
        <taxon>Roseateles</taxon>
    </lineage>
</organism>
<evidence type="ECO:0000256" key="1">
    <source>
        <dbReference type="SAM" id="SignalP"/>
    </source>
</evidence>
<proteinExistence type="predicted"/>
<dbReference type="PANTHER" id="PTHR43301">
    <property type="entry name" value="ARABINAN ENDO-1,5-ALPHA-L-ARABINOSIDASE"/>
    <property type="match status" value="1"/>
</dbReference>
<feature type="signal peptide" evidence="1">
    <location>
        <begin position="1"/>
        <end position="23"/>
    </location>
</feature>
<dbReference type="Proteomes" id="UP001180536">
    <property type="component" value="Unassembled WGS sequence"/>
</dbReference>
<dbReference type="CDD" id="cd08983">
    <property type="entry name" value="GH43_Bt3655-like"/>
    <property type="match status" value="1"/>
</dbReference>
<name>A0ABU1Z240_9BURK</name>
<dbReference type="PANTHER" id="PTHR43301:SF3">
    <property type="entry name" value="ARABINAN ENDO-1,5-ALPHA-L-ARABINOSIDASE A-RELATED"/>
    <property type="match status" value="1"/>
</dbReference>
<dbReference type="InterPro" id="IPR050727">
    <property type="entry name" value="GH43_arabinanases"/>
</dbReference>
<evidence type="ECO:0000313" key="2">
    <source>
        <dbReference type="EMBL" id="MDR7294693.1"/>
    </source>
</evidence>
<evidence type="ECO:0000313" key="3">
    <source>
        <dbReference type="Proteomes" id="UP001180536"/>
    </source>
</evidence>
<accession>A0ABU1Z240</accession>
<comment type="caution">
    <text evidence="2">The sequence shown here is derived from an EMBL/GenBank/DDBJ whole genome shotgun (WGS) entry which is preliminary data.</text>
</comment>
<sequence>MRRLLQSLLALPLLAAAALCAQAQVPPLEVAHPAKVLSLIDKLPARPERASVEGKPLTAYLLVYFKDETHDIYFATSGDGYTFTDVNGGQPVFLGRVLAEQKGVRDPHLMRGPDGAFYMAMTDLHIFAKPAGLRETEWERPGEDYGWGNNRNLIFMKSWDLLHWTHHRVPVAQLFPQGGDLGVVWAPETIWDAKAGKPMVYYTTRVKKGADHLVYAYADADFTTLTTPPEPLFTYPVKGKSAIDGDITRIGDRFHMFYVAHDTPGHLRQAVSDRINGGYVFNPQKIDPETVGTEAPNLWRRHGSDTWVLMYDVFGAKPRNNMGFSETTDFVNFKNLGRFNEPGSPMKATNFVGAKHGAVIAIAPEEAQRLQTYFAP</sequence>
<reference evidence="2 3" key="1">
    <citation type="submission" date="2023-07" db="EMBL/GenBank/DDBJ databases">
        <title>Sorghum-associated microbial communities from plants grown in Nebraska, USA.</title>
        <authorList>
            <person name="Schachtman D."/>
        </authorList>
    </citation>
    <scope>NUCLEOTIDE SEQUENCE [LARGE SCALE GENOMIC DNA]</scope>
    <source>
        <strain evidence="2 3">BE310</strain>
    </source>
</reference>
<dbReference type="InterPro" id="IPR023296">
    <property type="entry name" value="Glyco_hydro_beta-prop_sf"/>
</dbReference>
<keyword evidence="3" id="KW-1185">Reference proteome</keyword>
<evidence type="ECO:0008006" key="4">
    <source>
        <dbReference type="Google" id="ProtNLM"/>
    </source>
</evidence>